<feature type="coiled-coil region" evidence="1">
    <location>
        <begin position="55"/>
        <end position="82"/>
    </location>
</feature>
<dbReference type="SUPFAM" id="SSF49842">
    <property type="entry name" value="TNF-like"/>
    <property type="match status" value="1"/>
</dbReference>
<gene>
    <name evidence="2" type="ORF">Q8A67_000156</name>
</gene>
<keyword evidence="3" id="KW-1185">Reference proteome</keyword>
<protein>
    <submittedName>
        <fullName evidence="2">Uncharacterized protein</fullName>
    </submittedName>
</protein>
<dbReference type="EMBL" id="JAUYZG010000001">
    <property type="protein sequence ID" value="KAK2915782.1"/>
    <property type="molecule type" value="Genomic_DNA"/>
</dbReference>
<dbReference type="Proteomes" id="UP001187343">
    <property type="component" value="Unassembled WGS sequence"/>
</dbReference>
<reference evidence="2" key="1">
    <citation type="submission" date="2023-08" db="EMBL/GenBank/DDBJ databases">
        <title>Chromosome-level Genome Assembly of mud carp (Cirrhinus molitorella).</title>
        <authorList>
            <person name="Liu H."/>
        </authorList>
    </citation>
    <scope>NUCLEOTIDE SEQUENCE</scope>
    <source>
        <strain evidence="2">Prfri</strain>
        <tissue evidence="2">Muscle</tissue>
    </source>
</reference>
<organism evidence="2 3">
    <name type="scientific">Cirrhinus molitorella</name>
    <name type="common">mud carp</name>
    <dbReference type="NCBI Taxonomy" id="172907"/>
    <lineage>
        <taxon>Eukaryota</taxon>
        <taxon>Metazoa</taxon>
        <taxon>Chordata</taxon>
        <taxon>Craniata</taxon>
        <taxon>Vertebrata</taxon>
        <taxon>Euteleostomi</taxon>
        <taxon>Actinopterygii</taxon>
        <taxon>Neopterygii</taxon>
        <taxon>Teleostei</taxon>
        <taxon>Ostariophysi</taxon>
        <taxon>Cypriniformes</taxon>
        <taxon>Cyprinidae</taxon>
        <taxon>Labeoninae</taxon>
        <taxon>Labeonini</taxon>
        <taxon>Cirrhinus</taxon>
    </lineage>
</organism>
<evidence type="ECO:0000313" key="2">
    <source>
        <dbReference type="EMBL" id="KAK2915782.1"/>
    </source>
</evidence>
<dbReference type="Gene3D" id="2.60.120.40">
    <property type="match status" value="1"/>
</dbReference>
<dbReference type="AlphaFoldDB" id="A0AA88QC60"/>
<accession>A0AA88QC60</accession>
<evidence type="ECO:0000313" key="3">
    <source>
        <dbReference type="Proteomes" id="UP001187343"/>
    </source>
</evidence>
<keyword evidence="1" id="KW-0175">Coiled coil</keyword>
<evidence type="ECO:0000256" key="1">
    <source>
        <dbReference type="SAM" id="Coils"/>
    </source>
</evidence>
<proteinExistence type="predicted"/>
<comment type="caution">
    <text evidence="2">The sequence shown here is derived from an EMBL/GenBank/DDBJ whole genome shotgun (WGS) entry which is preliminary data.</text>
</comment>
<sequence length="150" mass="16868">MANATEPVASDLKTNDDVFLQNETKELTVPLKIFTDLLQEFGATKEKLQATETRLGALEISQQELKSRLANSEAQIERNKIENQDRPKVAFSAALGGNGFFGPVNVDSTLVYKDVFINVGDAYHKATGFRKHILWRKKHLLLLQRTILKV</sequence>
<name>A0AA88QC60_9TELE</name>
<dbReference type="InterPro" id="IPR008983">
    <property type="entry name" value="Tumour_necrosis_fac-like_dom"/>
</dbReference>